<evidence type="ECO:0000313" key="3">
    <source>
        <dbReference type="Proteomes" id="UP000007014"/>
    </source>
</evidence>
<accession>M1V3T4</accession>
<evidence type="ECO:0000256" key="1">
    <source>
        <dbReference type="SAM" id="MobiDB-lite"/>
    </source>
</evidence>
<feature type="region of interest" description="Disordered" evidence="1">
    <location>
        <begin position="20"/>
        <end position="66"/>
    </location>
</feature>
<protein>
    <submittedName>
        <fullName evidence="2">Uncharacterized protein</fullName>
    </submittedName>
</protein>
<dbReference type="RefSeq" id="XP_005535206.1">
    <property type="nucleotide sequence ID" value="XM_005535149.1"/>
</dbReference>
<proteinExistence type="predicted"/>
<sequence>MRASVSPNYWSPRKRRDYVQSLSAMSSEEPDRDSELDTEGVSDDGRSDATAPISGESPASLPPTAPLFRGRVLARTDLRQDAESPVHTVWALLTHWVLQPMLVGASAAFGLSVGYAAFDCVSRLSPGSWFGRPARPFWTRAAVSGSKSTS</sequence>
<dbReference type="Gramene" id="CMB114CT">
    <property type="protein sequence ID" value="CMB114CT"/>
    <property type="gene ID" value="CMB114C"/>
</dbReference>
<dbReference type="Proteomes" id="UP000007014">
    <property type="component" value="Chromosome 2"/>
</dbReference>
<dbReference type="OrthoDB" id="4384at2759"/>
<dbReference type="GeneID" id="16992319"/>
<evidence type="ECO:0000313" key="2">
    <source>
        <dbReference type="EMBL" id="BAM78920.1"/>
    </source>
</evidence>
<dbReference type="KEGG" id="cme:CYME_CMB114C"/>
<gene>
    <name evidence="2" type="ORF">CYME_CMB114C</name>
</gene>
<dbReference type="AlphaFoldDB" id="M1V3T4"/>
<keyword evidence="3" id="KW-1185">Reference proteome</keyword>
<name>M1V3T4_CYAM1</name>
<dbReference type="HOGENOM" id="CLU_1743123_0_0_1"/>
<dbReference type="EMBL" id="AP006484">
    <property type="protein sequence ID" value="BAM78920.1"/>
    <property type="molecule type" value="Genomic_DNA"/>
</dbReference>
<organism evidence="2 3">
    <name type="scientific">Cyanidioschyzon merolae (strain NIES-3377 / 10D)</name>
    <name type="common">Unicellular red alga</name>
    <dbReference type="NCBI Taxonomy" id="280699"/>
    <lineage>
        <taxon>Eukaryota</taxon>
        <taxon>Rhodophyta</taxon>
        <taxon>Bangiophyceae</taxon>
        <taxon>Cyanidiales</taxon>
        <taxon>Cyanidiaceae</taxon>
        <taxon>Cyanidioschyzon</taxon>
    </lineage>
</organism>
<feature type="compositionally biased region" description="Acidic residues" evidence="1">
    <location>
        <begin position="28"/>
        <end position="42"/>
    </location>
</feature>
<reference evidence="2 3" key="1">
    <citation type="journal article" date="2004" name="Nature">
        <title>Genome sequence of the ultrasmall unicellular red alga Cyanidioschyzon merolae 10D.</title>
        <authorList>
            <person name="Matsuzaki M."/>
            <person name="Misumi O."/>
            <person name="Shin-i T."/>
            <person name="Maruyama S."/>
            <person name="Takahara M."/>
            <person name="Miyagishima S."/>
            <person name="Mori T."/>
            <person name="Nishida K."/>
            <person name="Yagisawa F."/>
            <person name="Nishida K."/>
            <person name="Yoshida Y."/>
            <person name="Nishimura Y."/>
            <person name="Nakao S."/>
            <person name="Kobayashi T."/>
            <person name="Momoyama Y."/>
            <person name="Higashiyama T."/>
            <person name="Minoda A."/>
            <person name="Sano M."/>
            <person name="Nomoto H."/>
            <person name="Oishi K."/>
            <person name="Hayashi H."/>
            <person name="Ohta F."/>
            <person name="Nishizaka S."/>
            <person name="Haga S."/>
            <person name="Miura S."/>
            <person name="Morishita T."/>
            <person name="Kabeya Y."/>
            <person name="Terasawa K."/>
            <person name="Suzuki Y."/>
            <person name="Ishii Y."/>
            <person name="Asakawa S."/>
            <person name="Takano H."/>
            <person name="Ohta N."/>
            <person name="Kuroiwa H."/>
            <person name="Tanaka K."/>
            <person name="Shimizu N."/>
            <person name="Sugano S."/>
            <person name="Sato N."/>
            <person name="Nozaki H."/>
            <person name="Ogasawara N."/>
            <person name="Kohara Y."/>
            <person name="Kuroiwa T."/>
        </authorList>
    </citation>
    <scope>NUCLEOTIDE SEQUENCE [LARGE SCALE GENOMIC DNA]</scope>
    <source>
        <strain evidence="2 3">10D</strain>
    </source>
</reference>
<reference evidence="2 3" key="2">
    <citation type="journal article" date="2007" name="BMC Biol.">
        <title>A 100%-complete sequence reveals unusually simple genomic features in the hot-spring red alga Cyanidioschyzon merolae.</title>
        <authorList>
            <person name="Nozaki H."/>
            <person name="Takano H."/>
            <person name="Misumi O."/>
            <person name="Terasawa K."/>
            <person name="Matsuzaki M."/>
            <person name="Maruyama S."/>
            <person name="Nishida K."/>
            <person name="Yagisawa F."/>
            <person name="Yoshida Y."/>
            <person name="Fujiwara T."/>
            <person name="Takio S."/>
            <person name="Tamura K."/>
            <person name="Chung S.J."/>
            <person name="Nakamura S."/>
            <person name="Kuroiwa H."/>
            <person name="Tanaka K."/>
            <person name="Sato N."/>
            <person name="Kuroiwa T."/>
        </authorList>
    </citation>
    <scope>NUCLEOTIDE SEQUENCE [LARGE SCALE GENOMIC DNA]</scope>
    <source>
        <strain evidence="2 3">10D</strain>
    </source>
</reference>